<dbReference type="EMBL" id="QXGK01000009">
    <property type="protein sequence ID" value="RSX56559.1"/>
    <property type="molecule type" value="Genomic_DNA"/>
</dbReference>
<evidence type="ECO:0000256" key="8">
    <source>
        <dbReference type="SAM" id="Phobius"/>
    </source>
</evidence>
<keyword evidence="8" id="KW-0812">Transmembrane</keyword>
<evidence type="ECO:0000256" key="3">
    <source>
        <dbReference type="ARBA" id="ARBA00022801"/>
    </source>
</evidence>
<dbReference type="Gene3D" id="2.40.128.10">
    <property type="match status" value="1"/>
</dbReference>
<evidence type="ECO:0000256" key="4">
    <source>
        <dbReference type="ARBA" id="ARBA00023295"/>
    </source>
</evidence>
<dbReference type="SUPFAM" id="SSF75005">
    <property type="entry name" value="Arabinanase/levansucrase/invertase"/>
    <property type="match status" value="1"/>
</dbReference>
<dbReference type="Proteomes" id="UP000287470">
    <property type="component" value="Unassembled WGS sequence"/>
</dbReference>
<evidence type="ECO:0000256" key="2">
    <source>
        <dbReference type="ARBA" id="ARBA00009865"/>
    </source>
</evidence>
<feature type="transmembrane region" description="Helical" evidence="8">
    <location>
        <begin position="993"/>
        <end position="1011"/>
    </location>
</feature>
<dbReference type="AlphaFoldDB" id="A0A430FU03"/>
<dbReference type="InterPro" id="IPR032291">
    <property type="entry name" value="Abn2_C"/>
</dbReference>
<sequence length="1016" mass="107210">MLLCGLGASLTASAVADEVTVPAPIVDYDFTSAQGDGTAVRNDVSGSTFGDARIVAADGTSAEGTWQDDALQMEGDRYVRLPDGILKGKASATVSVTVRNDQFNSSGAWTYLWQLGGTGQTAKGSWTASTHTSLYSSITSKANGDGETYFSASENLSMSKFQTLTATIDGTTRETKLYIDGRLVGSTVASATPADFQAHDWNVIGESRYPGVGDALFHGAIRSFAVYDETLTQDQIARTLDADGVSALLDAQADALDVPSSANADFTLATRTTNASVSWTSSDATTIEVADDGTAAVTLPSEDTTVTLTATLTPDSGIADPSEPVVRTFDVLVPKALDRDALREAMAAALTVDGSENVKGDLLLPRTVSLDAYGISGDVTWTSSDDKVVSIVAPAPGDGSVAAKVTRPASGAAEVTLTATIASEALGEPVVKTIDLLVQAESAGDDAGHARVTVHDPSIIKSDGVYYSFGSHRAWAKSTDLQHWQYFENNLSRDYEEIFADIWNAWPKQDSNPDVAGNMWAPEIIWNPTMNKWCMYMSINGGGFPYQKSVMTLLTADSLDGDWTYVGPVIYSGFSAANASATDVYRVLGEGADLTRYASLQDTGLNMIDASVHYDGDELWMAFGSWFGGIWMVRLDPSTGLRDYATTYPTVENVSDGYYGHKLAGGHGNSGEGATMIHQGDYWYLFLSYGGLSQTGGYQIREFRSKDIEGPYVDQNGNPAVYTSSFDDTKVNRGLRILSSYDQPGSENVKTAQGGNSVFADEDGTVYNVFHTRFVRTEGNLEEHQVRVQQLVMSPDGWLVSAPYEKSGAVRQGAYDAADIAGEFDVVVHDPTSYYAGGDADAAGIYHARKVTLAADGTVTGAARGTWTLDGDAVTIHIEESDEGVLMHGDYTAAVGEQTAEDGTNRLFLTGVGGDVFTAVGSDVESNGNGAAAFWATRAYAASDDGKDDGSDDGKDDGKDDEGAADKGDGQSARPGATADGGKSALSATGAPIAGIAMTGLALAGIGLTLMRRRRA</sequence>
<accession>A0A430FU03</accession>
<dbReference type="Pfam" id="PF13385">
    <property type="entry name" value="Laminin_G_3"/>
    <property type="match status" value="1"/>
</dbReference>
<feature type="compositionally biased region" description="Basic and acidic residues" evidence="7">
    <location>
        <begin position="944"/>
        <end position="969"/>
    </location>
</feature>
<dbReference type="SUPFAM" id="SSF49899">
    <property type="entry name" value="Concanavalin A-like lectins/glucanases"/>
    <property type="match status" value="1"/>
</dbReference>
<evidence type="ECO:0000256" key="5">
    <source>
        <dbReference type="PIRSR" id="PIRSR606710-1"/>
    </source>
</evidence>
<comment type="pathway">
    <text evidence="1">Glycan metabolism; L-arabinan degradation.</text>
</comment>
<dbReference type="InterPro" id="IPR050727">
    <property type="entry name" value="GH43_arabinanases"/>
</dbReference>
<keyword evidence="8" id="KW-1133">Transmembrane helix</keyword>
<evidence type="ECO:0000256" key="7">
    <source>
        <dbReference type="SAM" id="MobiDB-lite"/>
    </source>
</evidence>
<organism evidence="10 11">
    <name type="scientific">Bifidobacterium samirii</name>
    <dbReference type="NCBI Taxonomy" id="2306974"/>
    <lineage>
        <taxon>Bacteria</taxon>
        <taxon>Bacillati</taxon>
        <taxon>Actinomycetota</taxon>
        <taxon>Actinomycetes</taxon>
        <taxon>Bifidobacteriales</taxon>
        <taxon>Bifidobacteriaceae</taxon>
        <taxon>Bifidobacterium</taxon>
    </lineage>
</organism>
<evidence type="ECO:0000256" key="6">
    <source>
        <dbReference type="PIRSR" id="PIRSR606710-2"/>
    </source>
</evidence>
<feature type="region of interest" description="Disordered" evidence="7">
    <location>
        <begin position="943"/>
        <end position="985"/>
    </location>
</feature>
<dbReference type="GO" id="GO:0005975">
    <property type="term" value="P:carbohydrate metabolic process"/>
    <property type="evidence" value="ECO:0007669"/>
    <property type="project" value="InterPro"/>
</dbReference>
<comment type="caution">
    <text evidence="10">The sequence shown here is derived from an EMBL/GenBank/DDBJ whole genome shotgun (WGS) entry which is preliminary data.</text>
</comment>
<evidence type="ECO:0000313" key="10">
    <source>
        <dbReference type="EMBL" id="RSX56559.1"/>
    </source>
</evidence>
<name>A0A430FU03_9BIFI</name>
<protein>
    <submittedName>
        <fullName evidence="10">Fused endo-1,5-alpha-L-arabinosidase and LamG-containing protein</fullName>
    </submittedName>
</protein>
<feature type="active site" description="Proton acceptor" evidence="5">
    <location>
        <position position="456"/>
    </location>
</feature>
<dbReference type="PANTHER" id="PTHR43301">
    <property type="entry name" value="ARABINAN ENDO-1,5-ALPHA-L-ARABINOSIDASE"/>
    <property type="match status" value="1"/>
</dbReference>
<keyword evidence="3" id="KW-0378">Hydrolase</keyword>
<keyword evidence="4" id="KW-0326">Glycosidase</keyword>
<evidence type="ECO:0000256" key="1">
    <source>
        <dbReference type="ARBA" id="ARBA00004834"/>
    </source>
</evidence>
<feature type="domain" description="Extracellular endo-alpha-(1-&gt;5)-L-arabinanase C-terminal" evidence="9">
    <location>
        <begin position="804"/>
        <end position="887"/>
    </location>
</feature>
<feature type="site" description="Important for catalytic activity, responsible for pKa modulation of the active site Glu and correct orientation of both the proton donor and substrate" evidence="6">
    <location>
        <position position="609"/>
    </location>
</feature>
<evidence type="ECO:0000259" key="9">
    <source>
        <dbReference type="Pfam" id="PF16369"/>
    </source>
</evidence>
<dbReference type="InterPro" id="IPR006710">
    <property type="entry name" value="Glyco_hydro_43"/>
</dbReference>
<dbReference type="Pfam" id="PF16369">
    <property type="entry name" value="GH43_C"/>
    <property type="match status" value="1"/>
</dbReference>
<dbReference type="InterPro" id="IPR023296">
    <property type="entry name" value="Glyco_hydro_beta-prop_sf"/>
</dbReference>
<dbReference type="PANTHER" id="PTHR43301:SF3">
    <property type="entry name" value="ARABINAN ENDO-1,5-ALPHA-L-ARABINOSIDASE A-RELATED"/>
    <property type="match status" value="1"/>
</dbReference>
<reference evidence="10 11" key="1">
    <citation type="submission" date="2018-09" db="EMBL/GenBank/DDBJ databases">
        <title>Characterization of the phylogenetic diversity of five novel species belonging to the genus Bifidobacterium.</title>
        <authorList>
            <person name="Lugli G.A."/>
            <person name="Duranti S."/>
            <person name="Milani C."/>
        </authorList>
    </citation>
    <scope>NUCLEOTIDE SEQUENCE [LARGE SCALE GENOMIC DNA]</scope>
    <source>
        <strain evidence="10 11">2033B</strain>
    </source>
</reference>
<keyword evidence="8" id="KW-0472">Membrane</keyword>
<dbReference type="Gene3D" id="2.60.120.200">
    <property type="match status" value="1"/>
</dbReference>
<dbReference type="GO" id="GO:0004553">
    <property type="term" value="F:hydrolase activity, hydrolyzing O-glycosyl compounds"/>
    <property type="evidence" value="ECO:0007669"/>
    <property type="project" value="InterPro"/>
</dbReference>
<proteinExistence type="inferred from homology"/>
<gene>
    <name evidence="10" type="ORF">D2E24_1104</name>
</gene>
<feature type="active site" description="Proton donor" evidence="5">
    <location>
        <position position="672"/>
    </location>
</feature>
<evidence type="ECO:0000313" key="11">
    <source>
        <dbReference type="Proteomes" id="UP000287470"/>
    </source>
</evidence>
<dbReference type="Pfam" id="PF04616">
    <property type="entry name" value="Glyco_hydro_43"/>
    <property type="match status" value="1"/>
</dbReference>
<dbReference type="Gene3D" id="2.115.10.20">
    <property type="entry name" value="Glycosyl hydrolase domain, family 43"/>
    <property type="match status" value="1"/>
</dbReference>
<keyword evidence="11" id="KW-1185">Reference proteome</keyword>
<comment type="similarity">
    <text evidence="2">Belongs to the glycosyl hydrolase 43 family.</text>
</comment>
<dbReference type="InterPro" id="IPR013320">
    <property type="entry name" value="ConA-like_dom_sf"/>
</dbReference>